<protein>
    <submittedName>
        <fullName evidence="7">Transporter substrate-binding domain-containing protein</fullName>
    </submittedName>
</protein>
<dbReference type="Gene3D" id="3.40.190.10">
    <property type="entry name" value="Periplasmic binding protein-like II"/>
    <property type="match status" value="2"/>
</dbReference>
<dbReference type="PANTHER" id="PTHR35936:SF17">
    <property type="entry name" value="ARGININE-BINDING EXTRACELLULAR PROTEIN ARTP"/>
    <property type="match status" value="1"/>
</dbReference>
<evidence type="ECO:0000256" key="5">
    <source>
        <dbReference type="SAM" id="SignalP"/>
    </source>
</evidence>
<dbReference type="PROSITE" id="PS51257">
    <property type="entry name" value="PROKAR_LIPOPROTEIN"/>
    <property type="match status" value="1"/>
</dbReference>
<proteinExistence type="inferred from homology"/>
<dbReference type="Pfam" id="PF00497">
    <property type="entry name" value="SBP_bac_3"/>
    <property type="match status" value="1"/>
</dbReference>
<feature type="domain" description="Solute-binding protein family 3/N-terminal" evidence="6">
    <location>
        <begin position="26"/>
        <end position="248"/>
    </location>
</feature>
<dbReference type="InterPro" id="IPR001638">
    <property type="entry name" value="Solute-binding_3/MltF_N"/>
</dbReference>
<dbReference type="Proteomes" id="UP001171111">
    <property type="component" value="Unassembled WGS sequence"/>
</dbReference>
<gene>
    <name evidence="7" type="ORF">Q2362_02990</name>
</gene>
<evidence type="ECO:0000259" key="6">
    <source>
        <dbReference type="SMART" id="SM00062"/>
    </source>
</evidence>
<dbReference type="EMBL" id="JAULJQ010000003">
    <property type="protein sequence ID" value="MDO2409066.1"/>
    <property type="molecule type" value="Genomic_DNA"/>
</dbReference>
<dbReference type="SUPFAM" id="SSF53850">
    <property type="entry name" value="Periplasmic binding protein-like II"/>
    <property type="match status" value="1"/>
</dbReference>
<organism evidence="7 8">
    <name type="scientific">Campylobacter magnus</name>
    <dbReference type="NCBI Taxonomy" id="3026462"/>
    <lineage>
        <taxon>Bacteria</taxon>
        <taxon>Pseudomonadati</taxon>
        <taxon>Campylobacterota</taxon>
        <taxon>Epsilonproteobacteria</taxon>
        <taxon>Campylobacterales</taxon>
        <taxon>Campylobacteraceae</taxon>
        <taxon>Campylobacter</taxon>
    </lineage>
</organism>
<evidence type="ECO:0000256" key="3">
    <source>
        <dbReference type="ARBA" id="ARBA00022729"/>
    </source>
</evidence>
<sequence length="248" mass="27230">MRKILLGLGLFVALFLSACTSNEKDTLRVATNANFPPYEYIENGDYAGIDIEIAKQIAKELNLKLDIQNMPFDSIIAAVASNKADIGISGFTVTDERKKSINFSDSYAKSKQAIIVKDDSPIKKVDDLYGDNAYSVGVQLSTTGAIYFGDDIEKKKTKATLQEYHNGADAVAALIAGKIDCVIIDEQPAKSFVASNRGLQILATEYIEEEYAIIVSKEKEELLKKINSIISKLKSNGTIDAIQKKYIK</sequence>
<dbReference type="RefSeq" id="WP_302243888.1">
    <property type="nucleotide sequence ID" value="NZ_JAULJQ010000003.1"/>
</dbReference>
<keyword evidence="8" id="KW-1185">Reference proteome</keyword>
<evidence type="ECO:0000313" key="8">
    <source>
        <dbReference type="Proteomes" id="UP001171111"/>
    </source>
</evidence>
<accession>A0ABT8T5Z7</accession>
<keyword evidence="3 5" id="KW-0732">Signal</keyword>
<dbReference type="InterPro" id="IPR018313">
    <property type="entry name" value="SBP_3_CS"/>
</dbReference>
<evidence type="ECO:0000256" key="4">
    <source>
        <dbReference type="RuleBase" id="RU003744"/>
    </source>
</evidence>
<feature type="signal peptide" evidence="5">
    <location>
        <begin position="1"/>
        <end position="18"/>
    </location>
</feature>
<comment type="caution">
    <text evidence="7">The sequence shown here is derived from an EMBL/GenBank/DDBJ whole genome shotgun (WGS) entry which is preliminary data.</text>
</comment>
<evidence type="ECO:0000256" key="1">
    <source>
        <dbReference type="ARBA" id="ARBA00004196"/>
    </source>
</evidence>
<evidence type="ECO:0000313" key="7">
    <source>
        <dbReference type="EMBL" id="MDO2409066.1"/>
    </source>
</evidence>
<feature type="chain" id="PRO_5047217674" evidence="5">
    <location>
        <begin position="19"/>
        <end position="248"/>
    </location>
</feature>
<evidence type="ECO:0000256" key="2">
    <source>
        <dbReference type="ARBA" id="ARBA00010333"/>
    </source>
</evidence>
<dbReference type="PROSITE" id="PS01039">
    <property type="entry name" value="SBP_BACTERIAL_3"/>
    <property type="match status" value="1"/>
</dbReference>
<dbReference type="SMART" id="SM00062">
    <property type="entry name" value="PBPb"/>
    <property type="match status" value="1"/>
</dbReference>
<comment type="similarity">
    <text evidence="2 4">Belongs to the bacterial solute-binding protein 3 family.</text>
</comment>
<comment type="subcellular location">
    <subcellularLocation>
        <location evidence="1">Cell envelope</location>
    </subcellularLocation>
</comment>
<dbReference type="PANTHER" id="PTHR35936">
    <property type="entry name" value="MEMBRANE-BOUND LYTIC MUREIN TRANSGLYCOSYLASE F"/>
    <property type="match status" value="1"/>
</dbReference>
<reference evidence="7 8" key="1">
    <citation type="submission" date="2023-06" db="EMBL/GenBank/DDBJ databases">
        <title>Campylobacter magnum sp. nov., isolated from cecal contents of domestic pigs (Sus scrofa domesticus).</title>
        <authorList>
            <person name="Papic B."/>
            <person name="Gruntar I."/>
        </authorList>
    </citation>
    <scope>NUCLEOTIDE SEQUENCE [LARGE SCALE GENOMIC DNA]</scope>
    <source>
        <strain evidence="8">34484-21</strain>
    </source>
</reference>
<name>A0ABT8T5Z7_9BACT</name>